<dbReference type="InterPro" id="IPR017750">
    <property type="entry name" value="ATPase_T1SS"/>
</dbReference>
<organism evidence="14 15">
    <name type="scientific">Elysia marginata</name>
    <dbReference type="NCBI Taxonomy" id="1093978"/>
    <lineage>
        <taxon>Eukaryota</taxon>
        <taxon>Metazoa</taxon>
        <taxon>Spiralia</taxon>
        <taxon>Lophotrochozoa</taxon>
        <taxon>Mollusca</taxon>
        <taxon>Gastropoda</taxon>
        <taxon>Heterobranchia</taxon>
        <taxon>Euthyneura</taxon>
        <taxon>Panpulmonata</taxon>
        <taxon>Sacoglossa</taxon>
        <taxon>Placobranchoidea</taxon>
        <taxon>Plakobranchidae</taxon>
        <taxon>Elysia</taxon>
    </lineage>
</organism>
<keyword evidence="2" id="KW-0813">Transport</keyword>
<dbReference type="CDD" id="cd18587">
    <property type="entry name" value="ABC_6TM_LapB_like"/>
    <property type="match status" value="1"/>
</dbReference>
<dbReference type="PANTHER" id="PTHR43394">
    <property type="entry name" value="ATP-DEPENDENT PERMEASE MDL1, MITOCHONDRIAL"/>
    <property type="match status" value="1"/>
</dbReference>
<keyword evidence="15" id="KW-1185">Reference proteome</keyword>
<sequence>MSLTMQRVSEKPHTYRLNGRGVEHLDPLLDCLVIVTRLLGHPVSTEALKQGLPLQQNRLNAPLFIRAAEQTGFSARLIKTQLHEISPLVTPVVLLLKDGRACVLTAIDRGRKKARIIQPESGEGTRDVTFVQLEHEYAGHAFFIREQYRYDERAEANLEVRSRHWFWGTLFRSWRIYRDVLLASALINLFAVVSPLFVMNVYDRVVPNNAIDTLWVLAIGALVVFSFDTVLKLLRSHFIDLAGKKSDIILSSRIFSRVMGMTMANRPQSVGAFARKLQDFESIREFITSSTVTALVDLPFALLLLMVMGFIGGPLIVVPLTGMALIALYGLIIQRPLAKTIDNTVRASGQKNAMLIESLSGLESIRAARAEGELQGRWEKSVGHIARWSARSKLLTASTGVVVGFVQQLVTVALIVAGVYLIMKGELSMGGLIASVMLAGRCLTPMAQIASLSTRYNQARAALTELNNVVQQPLEKCEEKQFVHRERLQGQIAFTHVSFQYPKQQGKALDDVSFSISPGEKVGIIGRSGSGKTTLNRLLLGLYQSASGAVRFDGLDSRQIDPSDLRRNIGTLLQDSSLFYGSVRDNITMGAGFVEDAALLGAAEIAGVMDFVRHHPEGLDMPVGERGANLSGGQRQCVALARALITDPPILLLDEPCTTLDNTSEYLVRQRLKQYIQSKTLIMVTHKGTMLELVDRLIVLDHGKVIADGPKQQVLQSLAASVPPAAQEVRS</sequence>
<dbReference type="GO" id="GO:0015421">
    <property type="term" value="F:ABC-type oligopeptide transporter activity"/>
    <property type="evidence" value="ECO:0007669"/>
    <property type="project" value="TreeGrafter"/>
</dbReference>
<feature type="transmembrane region" description="Helical" evidence="10">
    <location>
        <begin position="394"/>
        <end position="423"/>
    </location>
</feature>
<feature type="domain" description="ABC transmembrane type-1" evidence="12">
    <location>
        <begin position="180"/>
        <end position="458"/>
    </location>
</feature>
<feature type="transmembrane region" description="Helical" evidence="10">
    <location>
        <begin position="311"/>
        <end position="332"/>
    </location>
</feature>
<dbReference type="InterPro" id="IPR005074">
    <property type="entry name" value="Peptidase_C39"/>
</dbReference>
<dbReference type="GO" id="GO:0005886">
    <property type="term" value="C:plasma membrane"/>
    <property type="evidence" value="ECO:0007669"/>
    <property type="project" value="UniProtKB-SubCell"/>
</dbReference>
<accession>A0AAV4IUA7</accession>
<keyword evidence="8 10" id="KW-1133">Transmembrane helix</keyword>
<dbReference type="CDD" id="cd03245">
    <property type="entry name" value="ABCC_bacteriocin_exporters"/>
    <property type="match status" value="1"/>
</dbReference>
<evidence type="ECO:0000256" key="5">
    <source>
        <dbReference type="ARBA" id="ARBA00022741"/>
    </source>
</evidence>
<feature type="transmembrane region" description="Helical" evidence="10">
    <location>
        <begin position="214"/>
        <end position="234"/>
    </location>
</feature>
<evidence type="ECO:0000313" key="15">
    <source>
        <dbReference type="Proteomes" id="UP000762676"/>
    </source>
</evidence>
<reference evidence="14 15" key="1">
    <citation type="journal article" date="2021" name="Elife">
        <title>Chloroplast acquisition without the gene transfer in kleptoplastic sea slugs, Plakobranchus ocellatus.</title>
        <authorList>
            <person name="Maeda T."/>
            <person name="Takahashi S."/>
            <person name="Yoshida T."/>
            <person name="Shimamura S."/>
            <person name="Takaki Y."/>
            <person name="Nagai Y."/>
            <person name="Toyoda A."/>
            <person name="Suzuki Y."/>
            <person name="Arimoto A."/>
            <person name="Ishii H."/>
            <person name="Satoh N."/>
            <person name="Nishiyama T."/>
            <person name="Hasebe M."/>
            <person name="Maruyama T."/>
            <person name="Minagawa J."/>
            <person name="Obokata J."/>
            <person name="Shigenobu S."/>
        </authorList>
    </citation>
    <scope>NUCLEOTIDE SEQUENCE [LARGE SCALE GENOMIC DNA]</scope>
</reference>
<dbReference type="PROSITE" id="PS00211">
    <property type="entry name" value="ABC_TRANSPORTER_1"/>
    <property type="match status" value="1"/>
</dbReference>
<dbReference type="Gene3D" id="3.90.70.10">
    <property type="entry name" value="Cysteine proteinases"/>
    <property type="match status" value="1"/>
</dbReference>
<dbReference type="GO" id="GO:0008233">
    <property type="term" value="F:peptidase activity"/>
    <property type="evidence" value="ECO:0007669"/>
    <property type="project" value="InterPro"/>
</dbReference>
<dbReference type="EMBL" id="BMAT01009695">
    <property type="protein sequence ID" value="GFS12111.1"/>
    <property type="molecule type" value="Genomic_DNA"/>
</dbReference>
<protein>
    <submittedName>
        <fullName evidence="14">ABC transporter</fullName>
    </submittedName>
</protein>
<dbReference type="Pfam" id="PF00005">
    <property type="entry name" value="ABC_tran"/>
    <property type="match status" value="1"/>
</dbReference>
<evidence type="ECO:0000256" key="1">
    <source>
        <dbReference type="ARBA" id="ARBA00004651"/>
    </source>
</evidence>
<dbReference type="Pfam" id="PF03412">
    <property type="entry name" value="Peptidase_C39"/>
    <property type="match status" value="1"/>
</dbReference>
<feature type="domain" description="Peptidase C39" evidence="13">
    <location>
        <begin position="21"/>
        <end position="144"/>
    </location>
</feature>
<dbReference type="AlphaFoldDB" id="A0AAV4IUA7"/>
<dbReference type="SUPFAM" id="SSF52540">
    <property type="entry name" value="P-loop containing nucleoside triphosphate hydrolases"/>
    <property type="match status" value="1"/>
</dbReference>
<gene>
    <name evidence="14" type="ORF">ElyMa_004851300</name>
</gene>
<evidence type="ECO:0000256" key="3">
    <source>
        <dbReference type="ARBA" id="ARBA00022475"/>
    </source>
</evidence>
<evidence type="ECO:0000256" key="7">
    <source>
        <dbReference type="ARBA" id="ARBA00022840"/>
    </source>
</evidence>
<keyword evidence="6" id="KW-0378">Hydrolase</keyword>
<evidence type="ECO:0000256" key="10">
    <source>
        <dbReference type="SAM" id="Phobius"/>
    </source>
</evidence>
<dbReference type="CDD" id="cd02421">
    <property type="entry name" value="Peptidase_C39_likeD"/>
    <property type="match status" value="1"/>
</dbReference>
<dbReference type="PROSITE" id="PS50893">
    <property type="entry name" value="ABC_TRANSPORTER_2"/>
    <property type="match status" value="1"/>
</dbReference>
<evidence type="ECO:0000259" key="12">
    <source>
        <dbReference type="PROSITE" id="PS50929"/>
    </source>
</evidence>
<evidence type="ECO:0000256" key="8">
    <source>
        <dbReference type="ARBA" id="ARBA00022989"/>
    </source>
</evidence>
<feature type="domain" description="ABC transporter" evidence="11">
    <location>
        <begin position="492"/>
        <end position="727"/>
    </location>
</feature>
<dbReference type="PROSITE" id="PS50929">
    <property type="entry name" value="ABC_TM1F"/>
    <property type="match status" value="1"/>
</dbReference>
<dbReference type="GO" id="GO:0005524">
    <property type="term" value="F:ATP binding"/>
    <property type="evidence" value="ECO:0007669"/>
    <property type="project" value="UniProtKB-KW"/>
</dbReference>
<dbReference type="InterPro" id="IPR011527">
    <property type="entry name" value="ABC1_TM_dom"/>
</dbReference>
<feature type="transmembrane region" description="Helical" evidence="10">
    <location>
        <begin position="286"/>
        <end position="305"/>
    </location>
</feature>
<dbReference type="PROSITE" id="PS50990">
    <property type="entry name" value="PEPTIDASE_C39"/>
    <property type="match status" value="1"/>
</dbReference>
<dbReference type="NCBIfam" id="TIGR03375">
    <property type="entry name" value="type_I_sec_LssB"/>
    <property type="match status" value="1"/>
</dbReference>
<dbReference type="FunFam" id="3.40.50.300:FF:000299">
    <property type="entry name" value="ABC transporter ATP-binding protein/permease"/>
    <property type="match status" value="1"/>
</dbReference>
<dbReference type="Gene3D" id="3.40.50.300">
    <property type="entry name" value="P-loop containing nucleotide triphosphate hydrolases"/>
    <property type="match status" value="1"/>
</dbReference>
<keyword evidence="5" id="KW-0547">Nucleotide-binding</keyword>
<dbReference type="GO" id="GO:0006508">
    <property type="term" value="P:proteolysis"/>
    <property type="evidence" value="ECO:0007669"/>
    <property type="project" value="InterPro"/>
</dbReference>
<evidence type="ECO:0000256" key="4">
    <source>
        <dbReference type="ARBA" id="ARBA00022692"/>
    </source>
</evidence>
<keyword evidence="4 10" id="KW-0812">Transmembrane</keyword>
<dbReference type="Gene3D" id="1.20.1560.10">
    <property type="entry name" value="ABC transporter type 1, transmembrane domain"/>
    <property type="match status" value="1"/>
</dbReference>
<dbReference type="InterPro" id="IPR003439">
    <property type="entry name" value="ABC_transporter-like_ATP-bd"/>
</dbReference>
<evidence type="ECO:0000256" key="9">
    <source>
        <dbReference type="ARBA" id="ARBA00023136"/>
    </source>
</evidence>
<evidence type="ECO:0000259" key="11">
    <source>
        <dbReference type="PROSITE" id="PS50893"/>
    </source>
</evidence>
<evidence type="ECO:0000256" key="6">
    <source>
        <dbReference type="ARBA" id="ARBA00022801"/>
    </source>
</evidence>
<dbReference type="SUPFAM" id="SSF90123">
    <property type="entry name" value="ABC transporter transmembrane region"/>
    <property type="match status" value="1"/>
</dbReference>
<dbReference type="PANTHER" id="PTHR43394:SF1">
    <property type="entry name" value="ATP-BINDING CASSETTE SUB-FAMILY B MEMBER 10, MITOCHONDRIAL"/>
    <property type="match status" value="1"/>
</dbReference>
<dbReference type="Proteomes" id="UP000762676">
    <property type="component" value="Unassembled WGS sequence"/>
</dbReference>
<dbReference type="SMART" id="SM00382">
    <property type="entry name" value="AAA"/>
    <property type="match status" value="1"/>
</dbReference>
<dbReference type="InterPro" id="IPR003593">
    <property type="entry name" value="AAA+_ATPase"/>
</dbReference>
<dbReference type="InterPro" id="IPR027417">
    <property type="entry name" value="P-loop_NTPase"/>
</dbReference>
<dbReference type="InterPro" id="IPR017871">
    <property type="entry name" value="ABC_transporter-like_CS"/>
</dbReference>
<evidence type="ECO:0000256" key="2">
    <source>
        <dbReference type="ARBA" id="ARBA00022448"/>
    </source>
</evidence>
<evidence type="ECO:0000313" key="14">
    <source>
        <dbReference type="EMBL" id="GFS12111.1"/>
    </source>
</evidence>
<proteinExistence type="predicted"/>
<name>A0AAV4IUA7_9GAST</name>
<dbReference type="InterPro" id="IPR036640">
    <property type="entry name" value="ABC1_TM_sf"/>
</dbReference>
<keyword evidence="3" id="KW-1003">Cell membrane</keyword>
<dbReference type="GO" id="GO:0016887">
    <property type="term" value="F:ATP hydrolysis activity"/>
    <property type="evidence" value="ECO:0007669"/>
    <property type="project" value="InterPro"/>
</dbReference>
<feature type="transmembrane region" description="Helical" evidence="10">
    <location>
        <begin position="180"/>
        <end position="202"/>
    </location>
</feature>
<comment type="subcellular location">
    <subcellularLocation>
        <location evidence="1">Cell membrane</location>
        <topology evidence="1">Multi-pass membrane protein</topology>
    </subcellularLocation>
</comment>
<dbReference type="Pfam" id="PF00664">
    <property type="entry name" value="ABC_membrane"/>
    <property type="match status" value="1"/>
</dbReference>
<comment type="caution">
    <text evidence="14">The sequence shown here is derived from an EMBL/GenBank/DDBJ whole genome shotgun (WGS) entry which is preliminary data.</text>
</comment>
<dbReference type="InterPro" id="IPR039421">
    <property type="entry name" value="Type_1_exporter"/>
</dbReference>
<keyword evidence="9 10" id="KW-0472">Membrane</keyword>
<evidence type="ECO:0000259" key="13">
    <source>
        <dbReference type="PROSITE" id="PS50990"/>
    </source>
</evidence>
<keyword evidence="7" id="KW-0067">ATP-binding</keyword>